<dbReference type="PROSITE" id="PS50191">
    <property type="entry name" value="CRAL_TRIO"/>
    <property type="match status" value="1"/>
</dbReference>
<dbReference type="InterPro" id="IPR011074">
    <property type="entry name" value="CRAL/TRIO_N_dom"/>
</dbReference>
<protein>
    <submittedName>
        <fullName evidence="2">SEC14-like protein 2 like protein</fullName>
    </submittedName>
</protein>
<dbReference type="Pfam" id="PF00650">
    <property type="entry name" value="CRAL_TRIO"/>
    <property type="match status" value="1"/>
</dbReference>
<evidence type="ECO:0000259" key="1">
    <source>
        <dbReference type="PROSITE" id="PS50191"/>
    </source>
</evidence>
<dbReference type="SMART" id="SM01100">
    <property type="entry name" value="CRAL_TRIO_N"/>
    <property type="match status" value="1"/>
</dbReference>
<organism evidence="2 3">
    <name type="scientific">Argiope bruennichi</name>
    <name type="common">Wasp spider</name>
    <name type="synonym">Aranea bruennichi</name>
    <dbReference type="NCBI Taxonomy" id="94029"/>
    <lineage>
        <taxon>Eukaryota</taxon>
        <taxon>Metazoa</taxon>
        <taxon>Ecdysozoa</taxon>
        <taxon>Arthropoda</taxon>
        <taxon>Chelicerata</taxon>
        <taxon>Arachnida</taxon>
        <taxon>Araneae</taxon>
        <taxon>Araneomorphae</taxon>
        <taxon>Entelegynae</taxon>
        <taxon>Araneoidea</taxon>
        <taxon>Araneidae</taxon>
        <taxon>Argiope</taxon>
    </lineage>
</organism>
<dbReference type="InterPro" id="IPR001251">
    <property type="entry name" value="CRAL-TRIO_dom"/>
</dbReference>
<evidence type="ECO:0000313" key="3">
    <source>
        <dbReference type="Proteomes" id="UP000807504"/>
    </source>
</evidence>
<evidence type="ECO:0000313" key="2">
    <source>
        <dbReference type="EMBL" id="KAF8774471.1"/>
    </source>
</evidence>
<dbReference type="AlphaFoldDB" id="A0A8T0ELS7"/>
<reference evidence="2" key="2">
    <citation type="submission" date="2020-06" db="EMBL/GenBank/DDBJ databases">
        <authorList>
            <person name="Sheffer M."/>
        </authorList>
    </citation>
    <scope>NUCLEOTIDE SEQUENCE</scope>
</reference>
<dbReference type="PANTHER" id="PTHR23324:SF83">
    <property type="entry name" value="SEC14-LIKE PROTEIN 2"/>
    <property type="match status" value="1"/>
</dbReference>
<dbReference type="EMBL" id="JABXBU010002227">
    <property type="protein sequence ID" value="KAF8774471.1"/>
    <property type="molecule type" value="Genomic_DNA"/>
</dbReference>
<dbReference type="InterPro" id="IPR036865">
    <property type="entry name" value="CRAL-TRIO_dom_sf"/>
</dbReference>
<gene>
    <name evidence="2" type="ORF">HNY73_017019</name>
</gene>
<dbReference type="Pfam" id="PF03765">
    <property type="entry name" value="CRAL_TRIO_N"/>
    <property type="match status" value="1"/>
</dbReference>
<reference evidence="2" key="1">
    <citation type="journal article" date="2020" name="bioRxiv">
        <title>Chromosome-level reference genome of the European wasp spider Argiope bruennichi: a resource for studies on range expansion and evolutionary adaptation.</title>
        <authorList>
            <person name="Sheffer M.M."/>
            <person name="Hoppe A."/>
            <person name="Krehenwinkel H."/>
            <person name="Uhl G."/>
            <person name="Kuss A.W."/>
            <person name="Jensen L."/>
            <person name="Jensen C."/>
            <person name="Gillespie R.G."/>
            <person name="Hoff K.J."/>
            <person name="Prost S."/>
        </authorList>
    </citation>
    <scope>NUCLEOTIDE SEQUENCE</scope>
</reference>
<accession>A0A8T0ELS7</accession>
<dbReference type="CDD" id="cd00170">
    <property type="entry name" value="SEC14"/>
    <property type="match status" value="1"/>
</dbReference>
<dbReference type="InterPro" id="IPR036273">
    <property type="entry name" value="CRAL/TRIO_N_dom_sf"/>
</dbReference>
<comment type="caution">
    <text evidence="2">The sequence shown here is derived from an EMBL/GenBank/DDBJ whole genome shotgun (WGS) entry which is preliminary data.</text>
</comment>
<keyword evidence="3" id="KW-1185">Reference proteome</keyword>
<dbReference type="PANTHER" id="PTHR23324">
    <property type="entry name" value="SEC14 RELATED PROTEIN"/>
    <property type="match status" value="1"/>
</dbReference>
<name>A0A8T0ELS7_ARGBR</name>
<feature type="domain" description="CRAL-TRIO" evidence="1">
    <location>
        <begin position="78"/>
        <end position="244"/>
    </location>
</feature>
<dbReference type="GO" id="GO:0005737">
    <property type="term" value="C:cytoplasm"/>
    <property type="evidence" value="ECO:0007669"/>
    <property type="project" value="TreeGrafter"/>
</dbReference>
<sequence>MSGHLGDLSPSQEQALEELREIFKDELLPQQDDHLLLQFLRAKKFDLKKTEEMFSRHLEFRKEFPEEYYAKEYQLPKNIAILRDFLMPPVLGYDKDGCPVRLVQVGYQDIKGALCCVRPSELPKYIVWFLDTDKEEMRKRSRETGIHIDKRTFIIDLDGLNLMHIYRRDVYEMALASLKLYENNYPENLKVAFIINRGWKETSQSYHSDPLLGYGGSRAILMETQLAHTGENIKSYPNGIIPKEHEYFE</sequence>
<dbReference type="InterPro" id="IPR051064">
    <property type="entry name" value="SEC14/CRAL-TRIO_domain"/>
</dbReference>
<dbReference type="Gene3D" id="3.40.525.10">
    <property type="entry name" value="CRAL-TRIO lipid binding domain"/>
    <property type="match status" value="1"/>
</dbReference>
<proteinExistence type="predicted"/>
<dbReference type="Proteomes" id="UP000807504">
    <property type="component" value="Unassembled WGS sequence"/>
</dbReference>
<dbReference type="SUPFAM" id="SSF52087">
    <property type="entry name" value="CRAL/TRIO domain"/>
    <property type="match status" value="1"/>
</dbReference>
<dbReference type="SUPFAM" id="SSF46938">
    <property type="entry name" value="CRAL/TRIO N-terminal domain"/>
    <property type="match status" value="1"/>
</dbReference>